<reference evidence="1 2" key="1">
    <citation type="submission" date="2011-11" db="EMBL/GenBank/DDBJ databases">
        <title>The Noncontiguous Finished genome of Desulfosporosinus youngiae DSM 17734.</title>
        <authorList>
            <consortium name="US DOE Joint Genome Institute (JGI-PGF)"/>
            <person name="Lucas S."/>
            <person name="Han J."/>
            <person name="Lapidus A."/>
            <person name="Cheng J.-F."/>
            <person name="Goodwin L."/>
            <person name="Pitluck S."/>
            <person name="Peters L."/>
            <person name="Ovchinnikova G."/>
            <person name="Lu M."/>
            <person name="Land M.L."/>
            <person name="Hauser L."/>
            <person name="Pester M."/>
            <person name="Spring S."/>
            <person name="Ollivier B."/>
            <person name="Rattei T."/>
            <person name="Klenk H.-P."/>
            <person name="Wagner M."/>
            <person name="Loy A."/>
            <person name="Woyke T.J."/>
        </authorList>
    </citation>
    <scope>NUCLEOTIDE SEQUENCE [LARGE SCALE GENOMIC DNA]</scope>
    <source>
        <strain evidence="1 2">DSM 17734</strain>
    </source>
</reference>
<gene>
    <name evidence="1" type="ORF">DesyoDRAFT_1267</name>
</gene>
<evidence type="ECO:0000313" key="2">
    <source>
        <dbReference type="Proteomes" id="UP000005104"/>
    </source>
</evidence>
<organism evidence="1 2">
    <name type="scientific">Desulfosporosinus youngiae DSM 17734</name>
    <dbReference type="NCBI Taxonomy" id="768710"/>
    <lineage>
        <taxon>Bacteria</taxon>
        <taxon>Bacillati</taxon>
        <taxon>Bacillota</taxon>
        <taxon>Clostridia</taxon>
        <taxon>Eubacteriales</taxon>
        <taxon>Desulfitobacteriaceae</taxon>
        <taxon>Desulfosporosinus</taxon>
    </lineage>
</organism>
<dbReference type="EMBL" id="CM001441">
    <property type="protein sequence ID" value="EHQ88435.1"/>
    <property type="molecule type" value="Genomic_DNA"/>
</dbReference>
<dbReference type="RefSeq" id="WP_007780814.1">
    <property type="nucleotide sequence ID" value="NZ_CM001441.1"/>
</dbReference>
<keyword evidence="2" id="KW-1185">Reference proteome</keyword>
<dbReference type="STRING" id="768710.DesyoDRAFT_1267"/>
<sequence length="115" mass="13304">MSKIIQSINPKNVEKTRCGLESPHWQRQHGVSDEQVNCKRCLINIEHEKREVIRKTNSRLVRLLELIEIYNVAGVLKEEFEAFAGCCEEPIDTVEGLITAMEEEMSCWDLEEVES</sequence>
<protein>
    <submittedName>
        <fullName evidence="1">Uncharacterized protein</fullName>
    </submittedName>
</protein>
<dbReference type="AlphaFoldDB" id="H5Y287"/>
<dbReference type="HOGENOM" id="CLU_2105090_0_0_9"/>
<evidence type="ECO:0000313" key="1">
    <source>
        <dbReference type="EMBL" id="EHQ88435.1"/>
    </source>
</evidence>
<dbReference type="Proteomes" id="UP000005104">
    <property type="component" value="Chromosome"/>
</dbReference>
<proteinExistence type="predicted"/>
<name>H5Y287_9FIRM</name>
<accession>H5Y287</accession>